<name>A0A8H5D6S4_9AGAR</name>
<dbReference type="AlphaFoldDB" id="A0A8H5D6S4"/>
<dbReference type="OrthoDB" id="3357519at2759"/>
<evidence type="ECO:0008006" key="4">
    <source>
        <dbReference type="Google" id="ProtNLM"/>
    </source>
</evidence>
<organism evidence="2 3">
    <name type="scientific">Tetrapyrgos nigripes</name>
    <dbReference type="NCBI Taxonomy" id="182062"/>
    <lineage>
        <taxon>Eukaryota</taxon>
        <taxon>Fungi</taxon>
        <taxon>Dikarya</taxon>
        <taxon>Basidiomycota</taxon>
        <taxon>Agaricomycotina</taxon>
        <taxon>Agaricomycetes</taxon>
        <taxon>Agaricomycetidae</taxon>
        <taxon>Agaricales</taxon>
        <taxon>Marasmiineae</taxon>
        <taxon>Marasmiaceae</taxon>
        <taxon>Tetrapyrgos</taxon>
    </lineage>
</organism>
<reference evidence="2 3" key="1">
    <citation type="journal article" date="2020" name="ISME J.">
        <title>Uncovering the hidden diversity of litter-decomposition mechanisms in mushroom-forming fungi.</title>
        <authorList>
            <person name="Floudas D."/>
            <person name="Bentzer J."/>
            <person name="Ahren D."/>
            <person name="Johansson T."/>
            <person name="Persson P."/>
            <person name="Tunlid A."/>
        </authorList>
    </citation>
    <scope>NUCLEOTIDE SEQUENCE [LARGE SCALE GENOMIC DNA]</scope>
    <source>
        <strain evidence="2 3">CBS 291.85</strain>
    </source>
</reference>
<dbReference type="EMBL" id="JAACJM010000058">
    <property type="protein sequence ID" value="KAF5354605.1"/>
    <property type="molecule type" value="Genomic_DNA"/>
</dbReference>
<feature type="compositionally biased region" description="Basic and acidic residues" evidence="1">
    <location>
        <begin position="501"/>
        <end position="514"/>
    </location>
</feature>
<evidence type="ECO:0000313" key="2">
    <source>
        <dbReference type="EMBL" id="KAF5354605.1"/>
    </source>
</evidence>
<feature type="region of interest" description="Disordered" evidence="1">
    <location>
        <begin position="461"/>
        <end position="514"/>
    </location>
</feature>
<dbReference type="Proteomes" id="UP000559256">
    <property type="component" value="Unassembled WGS sequence"/>
</dbReference>
<keyword evidence="3" id="KW-1185">Reference proteome</keyword>
<proteinExistence type="predicted"/>
<evidence type="ECO:0000256" key="1">
    <source>
        <dbReference type="SAM" id="MobiDB-lite"/>
    </source>
</evidence>
<gene>
    <name evidence="2" type="ORF">D9758_011188</name>
</gene>
<feature type="compositionally biased region" description="Acidic residues" evidence="1">
    <location>
        <begin position="483"/>
        <end position="500"/>
    </location>
</feature>
<dbReference type="SUPFAM" id="SSF52047">
    <property type="entry name" value="RNI-like"/>
    <property type="match status" value="1"/>
</dbReference>
<evidence type="ECO:0000313" key="3">
    <source>
        <dbReference type="Proteomes" id="UP000559256"/>
    </source>
</evidence>
<accession>A0A8H5D6S4</accession>
<protein>
    <recommendedName>
        <fullName evidence="4">F-box domain-containing protein</fullName>
    </recommendedName>
</protein>
<sequence length="514" mass="59824">MANPVLLSEFPEPLYPELLECNDAPTLDQIFGLRMMINVAEECLSRLSSATFSLEVSRRAIRKEILRREEFLEKYRNLMHSIPMRRIPDKIWCMIFMKYVEMGYDTEVKRSEKKIPLPLQPHVVFTHICSRWKTIALSSPKLWSYIRFRLPTNPQMIQSWLTRSGSAPLSIKIDRFYTRSSGYELYSSDSGLRAVFLQSDRWVEFDIDVAGEMVFRDLFQEIDAPSLRRLNTRNSIATVRGQNISLPSFTANNLPNLRELIWTSHLLADLSSIPSYRNITVFSCTFECAQSISEIFDRIFHSMANLTALDLTIRRHFDASPQTQDLQPIVHSRLQSLRLYWTARNKQYFGGELTQSWSRRYIDCFLDNITFPSLVHFSIGGGDGIGRAEALSSFFSRHPTLVSLHFSLPFCKNLELQRSTHSFREQTKELLDSIQILHAVETHFYAPQMVSLPSGGDWAVIKEAEKEEEEKEEEKEGEKDEKEEKEEEEDEKDEKEEEEDCQHNTSERIPDYIV</sequence>
<comment type="caution">
    <text evidence="2">The sequence shown here is derived from an EMBL/GenBank/DDBJ whole genome shotgun (WGS) entry which is preliminary data.</text>
</comment>